<evidence type="ECO:0000256" key="3">
    <source>
        <dbReference type="ARBA" id="ARBA00023038"/>
    </source>
</evidence>
<dbReference type="InterPro" id="IPR001781">
    <property type="entry name" value="Znf_LIM"/>
</dbReference>
<keyword evidence="3 4" id="KW-0440">LIM domain</keyword>
<dbReference type="SUPFAM" id="SSF57716">
    <property type="entry name" value="Glucocorticoid receptor-like (DNA-binding domain)"/>
    <property type="match status" value="1"/>
</dbReference>
<evidence type="ECO:0000256" key="2">
    <source>
        <dbReference type="ARBA" id="ARBA00022833"/>
    </source>
</evidence>
<dbReference type="PROSITE" id="PS50023">
    <property type="entry name" value="LIM_DOMAIN_2"/>
    <property type="match status" value="1"/>
</dbReference>
<evidence type="ECO:0000256" key="1">
    <source>
        <dbReference type="ARBA" id="ARBA00022723"/>
    </source>
</evidence>
<name>A0A0M3K3U9_ANISI</name>
<evidence type="ECO:0000256" key="4">
    <source>
        <dbReference type="PROSITE-ProRule" id="PRU00125"/>
    </source>
</evidence>
<dbReference type="WBParaSite" id="ASIM_0001564001-mRNA-1">
    <property type="protein sequence ID" value="ASIM_0001564001-mRNA-1"/>
    <property type="gene ID" value="ASIM_0001564001"/>
</dbReference>
<dbReference type="PANTHER" id="PTHR24211">
    <property type="entry name" value="LIM DOMAIN-CONTAINING PROTEIN"/>
    <property type="match status" value="1"/>
</dbReference>
<dbReference type="Gene3D" id="2.10.110.10">
    <property type="entry name" value="Cysteine Rich Protein"/>
    <property type="match status" value="1"/>
</dbReference>
<dbReference type="Pfam" id="PF00412">
    <property type="entry name" value="LIM"/>
    <property type="match status" value="1"/>
</dbReference>
<keyword evidence="1 4" id="KW-0479">Metal-binding</keyword>
<keyword evidence="2 4" id="KW-0862">Zinc</keyword>
<dbReference type="SMART" id="SM00132">
    <property type="entry name" value="LIM"/>
    <property type="match status" value="1"/>
</dbReference>
<reference evidence="6" key="1">
    <citation type="submission" date="2017-02" db="UniProtKB">
        <authorList>
            <consortium name="WormBaseParasite"/>
        </authorList>
    </citation>
    <scope>IDENTIFICATION</scope>
</reference>
<dbReference type="AlphaFoldDB" id="A0A0M3K3U9"/>
<dbReference type="GO" id="GO:0046872">
    <property type="term" value="F:metal ion binding"/>
    <property type="evidence" value="ECO:0007669"/>
    <property type="project" value="UniProtKB-KW"/>
</dbReference>
<protein>
    <submittedName>
        <fullName evidence="6">LIM zinc-binding domain-containing protein</fullName>
    </submittedName>
</protein>
<feature type="domain" description="LIM zinc-binding" evidence="5">
    <location>
        <begin position="1"/>
        <end position="52"/>
    </location>
</feature>
<organism evidence="6">
    <name type="scientific">Anisakis simplex</name>
    <name type="common">Herring worm</name>
    <dbReference type="NCBI Taxonomy" id="6269"/>
    <lineage>
        <taxon>Eukaryota</taxon>
        <taxon>Metazoa</taxon>
        <taxon>Ecdysozoa</taxon>
        <taxon>Nematoda</taxon>
        <taxon>Chromadorea</taxon>
        <taxon>Rhabditida</taxon>
        <taxon>Spirurina</taxon>
        <taxon>Ascaridomorpha</taxon>
        <taxon>Ascaridoidea</taxon>
        <taxon>Anisakidae</taxon>
        <taxon>Anisakis</taxon>
        <taxon>Anisakis simplex complex</taxon>
    </lineage>
</organism>
<accession>A0A0M3K3U9</accession>
<evidence type="ECO:0000313" key="6">
    <source>
        <dbReference type="WBParaSite" id="ASIM_0001564001-mRNA-1"/>
    </source>
</evidence>
<dbReference type="PANTHER" id="PTHR24211:SF22">
    <property type="entry name" value="TESTIN"/>
    <property type="match status" value="1"/>
</dbReference>
<sequence>LIISAQRFGDDVYWHPQCFICTDCENLLVDLIYFKHGADVFCGRHHAEHIKPRCAFILCIHYMQMFMFELALCDAITRIVLIDIVMS</sequence>
<evidence type="ECO:0000259" key="5">
    <source>
        <dbReference type="PROSITE" id="PS50023"/>
    </source>
</evidence>
<dbReference type="InterPro" id="IPR047120">
    <property type="entry name" value="Pk/Esn/Tes"/>
</dbReference>
<proteinExistence type="predicted"/>